<evidence type="ECO:0000313" key="4">
    <source>
        <dbReference type="Proteomes" id="UP000694240"/>
    </source>
</evidence>
<dbReference type="Proteomes" id="UP000694240">
    <property type="component" value="Chromosome 3"/>
</dbReference>
<reference evidence="3 4" key="1">
    <citation type="submission" date="2020-12" db="EMBL/GenBank/DDBJ databases">
        <title>Concerted genomic and epigenomic changes stabilize Arabidopsis allopolyploids.</title>
        <authorList>
            <person name="Chen Z."/>
        </authorList>
    </citation>
    <scope>NUCLEOTIDE SEQUENCE [LARGE SCALE GENOMIC DNA]</scope>
    <source>
        <strain evidence="3">Allo738</strain>
        <tissue evidence="3">Leaf</tissue>
    </source>
</reference>
<evidence type="ECO:0000259" key="2">
    <source>
        <dbReference type="Pfam" id="PF16212"/>
    </source>
</evidence>
<organism evidence="3 4">
    <name type="scientific">Arabidopsis thaliana x Arabidopsis arenosa</name>
    <dbReference type="NCBI Taxonomy" id="1240361"/>
    <lineage>
        <taxon>Eukaryota</taxon>
        <taxon>Viridiplantae</taxon>
        <taxon>Streptophyta</taxon>
        <taxon>Embryophyta</taxon>
        <taxon>Tracheophyta</taxon>
        <taxon>Spermatophyta</taxon>
        <taxon>Magnoliopsida</taxon>
        <taxon>eudicotyledons</taxon>
        <taxon>Gunneridae</taxon>
        <taxon>Pentapetalae</taxon>
        <taxon>rosids</taxon>
        <taxon>malvids</taxon>
        <taxon>Brassicales</taxon>
        <taxon>Brassicaceae</taxon>
        <taxon>Camelineae</taxon>
        <taxon>Arabidopsis</taxon>
    </lineage>
</organism>
<keyword evidence="4" id="KW-1185">Reference proteome</keyword>
<evidence type="ECO:0000256" key="1">
    <source>
        <dbReference type="SAM" id="Phobius"/>
    </source>
</evidence>
<gene>
    <name evidence="3" type="ORF">ISN45_At03g019540</name>
</gene>
<feature type="transmembrane region" description="Helical" evidence="1">
    <location>
        <begin position="17"/>
        <end position="36"/>
    </location>
</feature>
<dbReference type="InterPro" id="IPR032630">
    <property type="entry name" value="P_typ_ATPase_c"/>
</dbReference>
<proteinExistence type="predicted"/>
<keyword evidence="1" id="KW-0812">Transmembrane</keyword>
<keyword evidence="1" id="KW-1133">Transmembrane helix</keyword>
<dbReference type="AlphaFoldDB" id="A0A8T2ENG8"/>
<dbReference type="EMBL" id="JAEFBK010000003">
    <property type="protein sequence ID" value="KAG7625735.1"/>
    <property type="molecule type" value="Genomic_DNA"/>
</dbReference>
<feature type="domain" description="P-type ATPase C-terminal" evidence="2">
    <location>
        <begin position="5"/>
        <end position="57"/>
    </location>
</feature>
<evidence type="ECO:0000313" key="3">
    <source>
        <dbReference type="EMBL" id="KAG7625735.1"/>
    </source>
</evidence>
<name>A0A8T2ENG8_9BRAS</name>
<keyword evidence="1" id="KW-0472">Membrane</keyword>
<sequence>MPTSYTSFSAQPTNNNWFLLFNIFFSSLLVIALRFFDQDVLDRYSYKFMFLYQGVQNLLCILKRIDNGLKFLENAFLVKKQIGLKFKNIKTNMKEKAVLVENEIGLKFKNIKFEVKGEEYPCPSLPALLDTKASSNSNLDMAPNHEYQVSVDSPTLLNDSTGEVSKGPCWSHLL</sequence>
<accession>A0A8T2ENG8</accession>
<dbReference type="Pfam" id="PF16212">
    <property type="entry name" value="PhoLip_ATPase_C"/>
    <property type="match status" value="1"/>
</dbReference>
<protein>
    <submittedName>
        <fullName evidence="3">P-type ATPase C-terminal</fullName>
    </submittedName>
</protein>
<comment type="caution">
    <text evidence="3">The sequence shown here is derived from an EMBL/GenBank/DDBJ whole genome shotgun (WGS) entry which is preliminary data.</text>
</comment>